<accession>A0ABQ3QF56</accession>
<gene>
    <name evidence="1" type="ORF">Sviol_03130</name>
</gene>
<dbReference type="EMBL" id="BNDY01000002">
    <property type="protein sequence ID" value="GHI35905.1"/>
    <property type="molecule type" value="Genomic_DNA"/>
</dbReference>
<proteinExistence type="predicted"/>
<sequence length="110" mass="11114">MVGLSGPCAAADDPAPGDPAAVIVPITATADTTAIGSLALNLLRAIEPSFPCDPGPRLNADTVGRTDEIRMEQPPGHRLPRAFPSVPRQAARSGAAGFIGMSSAAATVVR</sequence>
<organism evidence="1 2">
    <name type="scientific">Streptomyces violascens</name>
    <dbReference type="NCBI Taxonomy" id="67381"/>
    <lineage>
        <taxon>Bacteria</taxon>
        <taxon>Bacillati</taxon>
        <taxon>Actinomycetota</taxon>
        <taxon>Actinomycetes</taxon>
        <taxon>Kitasatosporales</taxon>
        <taxon>Streptomycetaceae</taxon>
        <taxon>Streptomyces</taxon>
    </lineage>
</organism>
<evidence type="ECO:0000313" key="1">
    <source>
        <dbReference type="EMBL" id="GHI35905.1"/>
    </source>
</evidence>
<comment type="caution">
    <text evidence="1">The sequence shown here is derived from an EMBL/GenBank/DDBJ whole genome shotgun (WGS) entry which is preliminary data.</text>
</comment>
<name>A0ABQ3QF56_9ACTN</name>
<evidence type="ECO:0000313" key="2">
    <source>
        <dbReference type="Proteomes" id="UP001050808"/>
    </source>
</evidence>
<protein>
    <submittedName>
        <fullName evidence="1">Uncharacterized protein</fullName>
    </submittedName>
</protein>
<dbReference type="Proteomes" id="UP001050808">
    <property type="component" value="Unassembled WGS sequence"/>
</dbReference>
<reference evidence="1" key="1">
    <citation type="submission" date="2024-05" db="EMBL/GenBank/DDBJ databases">
        <title>Whole genome shotgun sequence of Streptomyces violascens NBRC 12920.</title>
        <authorList>
            <person name="Komaki H."/>
            <person name="Tamura T."/>
        </authorList>
    </citation>
    <scope>NUCLEOTIDE SEQUENCE</scope>
    <source>
        <strain evidence="1">NBRC 12920</strain>
    </source>
</reference>
<keyword evidence="2" id="KW-1185">Reference proteome</keyword>